<reference evidence="2 3" key="1">
    <citation type="submission" date="2024-04" db="EMBL/GenBank/DDBJ databases">
        <authorList>
            <person name="Waldvogel A.-M."/>
            <person name="Schoenle A."/>
        </authorList>
    </citation>
    <scope>NUCLEOTIDE SEQUENCE [LARGE SCALE GENOMIC DNA]</scope>
</reference>
<evidence type="ECO:0000313" key="2">
    <source>
        <dbReference type="EMBL" id="CAL1569117.1"/>
    </source>
</evidence>
<evidence type="ECO:0000256" key="1">
    <source>
        <dbReference type="SAM" id="MobiDB-lite"/>
    </source>
</evidence>
<feature type="region of interest" description="Disordered" evidence="1">
    <location>
        <begin position="64"/>
        <end position="114"/>
    </location>
</feature>
<feature type="region of interest" description="Disordered" evidence="1">
    <location>
        <begin position="1"/>
        <end position="28"/>
    </location>
</feature>
<sequence length="143" mass="14394">MWKGVDSARTVQGGEGVGDLDGSPQGKGLDPPRELLWVCCGSVVLWGNGGTLRRCFAARGPQAGLHGGVPPTAPPGGRSLSFPPPLDPFPPPVVNPRPGGPAVNKAAPQGRTRGTPPPCGCGWGEWMGAGGQGRGVGGWGMGL</sequence>
<evidence type="ECO:0000313" key="3">
    <source>
        <dbReference type="Proteomes" id="UP001497482"/>
    </source>
</evidence>
<accession>A0AAV2IV70</accession>
<dbReference type="EMBL" id="OZ035823">
    <property type="protein sequence ID" value="CAL1569117.1"/>
    <property type="molecule type" value="Genomic_DNA"/>
</dbReference>
<proteinExistence type="predicted"/>
<organism evidence="2 3">
    <name type="scientific">Knipowitschia caucasica</name>
    <name type="common">Caucasian dwarf goby</name>
    <name type="synonym">Pomatoschistus caucasicus</name>
    <dbReference type="NCBI Taxonomy" id="637954"/>
    <lineage>
        <taxon>Eukaryota</taxon>
        <taxon>Metazoa</taxon>
        <taxon>Chordata</taxon>
        <taxon>Craniata</taxon>
        <taxon>Vertebrata</taxon>
        <taxon>Euteleostomi</taxon>
        <taxon>Actinopterygii</taxon>
        <taxon>Neopterygii</taxon>
        <taxon>Teleostei</taxon>
        <taxon>Neoteleostei</taxon>
        <taxon>Acanthomorphata</taxon>
        <taxon>Gobiaria</taxon>
        <taxon>Gobiiformes</taxon>
        <taxon>Gobioidei</taxon>
        <taxon>Gobiidae</taxon>
        <taxon>Gobiinae</taxon>
        <taxon>Knipowitschia</taxon>
    </lineage>
</organism>
<protein>
    <submittedName>
        <fullName evidence="2">Uncharacterized protein</fullName>
    </submittedName>
</protein>
<feature type="compositionally biased region" description="Pro residues" evidence="1">
    <location>
        <begin position="82"/>
        <end position="99"/>
    </location>
</feature>
<gene>
    <name evidence="2" type="ORF">KC01_LOCUS1602</name>
</gene>
<dbReference type="AlphaFoldDB" id="A0AAV2IV70"/>
<dbReference type="Proteomes" id="UP001497482">
    <property type="component" value="Chromosome 1"/>
</dbReference>
<keyword evidence="3" id="KW-1185">Reference proteome</keyword>
<name>A0AAV2IV70_KNICA</name>